<feature type="compositionally biased region" description="Polar residues" evidence="6">
    <location>
        <begin position="190"/>
        <end position="202"/>
    </location>
</feature>
<evidence type="ECO:0000256" key="5">
    <source>
        <dbReference type="ARBA" id="ARBA00023242"/>
    </source>
</evidence>
<protein>
    <recommendedName>
        <fullName evidence="7">TF-B3 domain-containing protein</fullName>
    </recommendedName>
</protein>
<gene>
    <name evidence="8" type="ORF">Ahy_B02g060635</name>
</gene>
<accession>A0A445AIY2</accession>
<feature type="region of interest" description="Disordered" evidence="6">
    <location>
        <begin position="1"/>
        <end position="27"/>
    </location>
</feature>
<dbReference type="GO" id="GO:0009733">
    <property type="term" value="P:response to auxin"/>
    <property type="evidence" value="ECO:0007669"/>
    <property type="project" value="UniProtKB-ARBA"/>
</dbReference>
<dbReference type="Pfam" id="PF02362">
    <property type="entry name" value="B3"/>
    <property type="match status" value="1"/>
</dbReference>
<comment type="caution">
    <text evidence="8">The sequence shown here is derived from an EMBL/GenBank/DDBJ whole genome shotgun (WGS) entry which is preliminary data.</text>
</comment>
<feature type="region of interest" description="Disordered" evidence="6">
    <location>
        <begin position="476"/>
        <end position="508"/>
    </location>
</feature>
<evidence type="ECO:0000256" key="2">
    <source>
        <dbReference type="ARBA" id="ARBA00023015"/>
    </source>
</evidence>
<proteinExistence type="predicted"/>
<feature type="region of interest" description="Disordered" evidence="6">
    <location>
        <begin position="190"/>
        <end position="218"/>
    </location>
</feature>
<dbReference type="SUPFAM" id="SSF101936">
    <property type="entry name" value="DNA-binding pseudobarrel domain"/>
    <property type="match status" value="1"/>
</dbReference>
<name>A0A445AIY2_ARAHY</name>
<feature type="region of interest" description="Disordered" evidence="6">
    <location>
        <begin position="624"/>
        <end position="664"/>
    </location>
</feature>
<dbReference type="PANTHER" id="PTHR31140">
    <property type="entry name" value="B3 DOMAIN-CONTAINING TRANSCRIPTION FACTOR ABI3"/>
    <property type="match status" value="1"/>
</dbReference>
<reference evidence="8 9" key="1">
    <citation type="submission" date="2019-01" db="EMBL/GenBank/DDBJ databases">
        <title>Sequencing of cultivated peanut Arachis hypogaea provides insights into genome evolution and oil improvement.</title>
        <authorList>
            <person name="Chen X."/>
        </authorList>
    </citation>
    <scope>NUCLEOTIDE SEQUENCE [LARGE SCALE GENOMIC DNA]</scope>
    <source>
        <strain evidence="9">cv. Fuhuasheng</strain>
        <tissue evidence="8">Leaves</tissue>
    </source>
</reference>
<dbReference type="FunFam" id="2.40.330.10:FF:000003">
    <property type="entry name" value="B3 domain-containing transcription factor FUS3"/>
    <property type="match status" value="1"/>
</dbReference>
<evidence type="ECO:0000256" key="1">
    <source>
        <dbReference type="ARBA" id="ARBA00004123"/>
    </source>
</evidence>
<dbReference type="Proteomes" id="UP000289738">
    <property type="component" value="Chromosome B02"/>
</dbReference>
<feature type="compositionally biased region" description="Low complexity" evidence="6">
    <location>
        <begin position="60"/>
        <end position="74"/>
    </location>
</feature>
<dbReference type="Gene3D" id="2.40.330.10">
    <property type="entry name" value="DNA-binding pseudobarrel domain"/>
    <property type="match status" value="1"/>
</dbReference>
<dbReference type="PROSITE" id="PS50863">
    <property type="entry name" value="B3"/>
    <property type="match status" value="1"/>
</dbReference>
<dbReference type="SMART" id="SM01019">
    <property type="entry name" value="B3"/>
    <property type="match status" value="1"/>
</dbReference>
<feature type="compositionally biased region" description="Polar residues" evidence="6">
    <location>
        <begin position="637"/>
        <end position="657"/>
    </location>
</feature>
<evidence type="ECO:0000256" key="3">
    <source>
        <dbReference type="ARBA" id="ARBA00023125"/>
    </source>
</evidence>
<dbReference type="InterPro" id="IPR044800">
    <property type="entry name" value="LEC2-like"/>
</dbReference>
<comment type="subcellular location">
    <subcellularLocation>
        <location evidence="1">Nucleus</location>
    </subcellularLocation>
</comment>
<dbReference type="GO" id="GO:0005634">
    <property type="term" value="C:nucleus"/>
    <property type="evidence" value="ECO:0007669"/>
    <property type="project" value="UniProtKB-SubCell"/>
</dbReference>
<sequence>MKSEVEVNDAGFGTMDDANNNTNKNIEEDLSEVNYEWLHEDPNLFYDDFPPLPDFPCISSPPSSSSSSSSFSSSKPAEKPITACSSSSSASSSSSSSCAALKKDMQKPNNTNITETKVPLRSTASMEISQTAMDSNPLFPNNVVGGCMDMMDMEMEPFGFIDFLEEQNNADFFDPDSIFHHNFLQTENESEIPSLQQNQFTQQPPPAPEAEEEGVTNNNREEGEMVIHHEDDGNDEMSNVFLEWLKTNKDKISASDLRSVKLKKSTIESAAKRLGGGKQGMKRLLKLILEWVQTNHLKNKNPIESSSNPNNFFNKPQLPPPPPPCIYASHNPALMVQYPPQPAYVTDAGADYSNNKNSWPNSQLNSVTTHYNLPFGDNHLLPAVLYGNQYPYQLFYGNGNGGGGGGGDHGWRRLGPLATKEARKKRMARQRKCSSNQRQNNHWGQPQNQSQIADTVIGAENWVCWQGVAGAAASAPAPALPAEPQPASLGQNHGHQVRGSSDKRSQGWKSSEKNLKFLLQKVLKQSDVGSLGRIVLPKKEAETHLPELDARDGISIDMEDIGTSQVWNMRYRYWPNNKSRMYLLENTGDFVKANGLQEGDFIVIYSDVKCGKFMIRGVKVRQAGGTKSETKKAAGKSQKNQHTVVNGPNNNATSSSRDQPKMKI</sequence>
<feature type="compositionally biased region" description="Polar residues" evidence="6">
    <location>
        <begin position="433"/>
        <end position="449"/>
    </location>
</feature>
<dbReference type="GO" id="GO:0003700">
    <property type="term" value="F:DNA-binding transcription factor activity"/>
    <property type="evidence" value="ECO:0007669"/>
    <property type="project" value="InterPro"/>
</dbReference>
<keyword evidence="5" id="KW-0539">Nucleus</keyword>
<evidence type="ECO:0000313" key="8">
    <source>
        <dbReference type="EMBL" id="RYR26399.1"/>
    </source>
</evidence>
<dbReference type="STRING" id="3818.A0A445AIY2"/>
<feature type="region of interest" description="Disordered" evidence="6">
    <location>
        <begin position="424"/>
        <end position="449"/>
    </location>
</feature>
<keyword evidence="9" id="KW-1185">Reference proteome</keyword>
<evidence type="ECO:0000259" key="7">
    <source>
        <dbReference type="PROSITE" id="PS50863"/>
    </source>
</evidence>
<dbReference type="PANTHER" id="PTHR31140:SF81">
    <property type="entry name" value="B3 DOMAIN-CONTAINING TRANSCRIPTION FACTOR ABI3"/>
    <property type="match status" value="1"/>
</dbReference>
<dbReference type="CDD" id="cd10015">
    <property type="entry name" value="BfiI_C_EcoRII_N_B3"/>
    <property type="match status" value="1"/>
</dbReference>
<keyword evidence="2" id="KW-0805">Transcription regulation</keyword>
<dbReference type="InterPro" id="IPR015300">
    <property type="entry name" value="DNA-bd_pseudobarrel_sf"/>
</dbReference>
<dbReference type="AlphaFoldDB" id="A0A445AIY2"/>
<keyword evidence="3" id="KW-0238">DNA-binding</keyword>
<feature type="region of interest" description="Disordered" evidence="6">
    <location>
        <begin position="56"/>
        <end position="121"/>
    </location>
</feature>
<dbReference type="EMBL" id="SDMP01000012">
    <property type="protein sequence ID" value="RYR26399.1"/>
    <property type="molecule type" value="Genomic_DNA"/>
</dbReference>
<evidence type="ECO:0000256" key="6">
    <source>
        <dbReference type="SAM" id="MobiDB-lite"/>
    </source>
</evidence>
<evidence type="ECO:0000313" key="9">
    <source>
        <dbReference type="Proteomes" id="UP000289738"/>
    </source>
</evidence>
<organism evidence="8 9">
    <name type="scientific">Arachis hypogaea</name>
    <name type="common">Peanut</name>
    <dbReference type="NCBI Taxonomy" id="3818"/>
    <lineage>
        <taxon>Eukaryota</taxon>
        <taxon>Viridiplantae</taxon>
        <taxon>Streptophyta</taxon>
        <taxon>Embryophyta</taxon>
        <taxon>Tracheophyta</taxon>
        <taxon>Spermatophyta</taxon>
        <taxon>Magnoliopsida</taxon>
        <taxon>eudicotyledons</taxon>
        <taxon>Gunneridae</taxon>
        <taxon>Pentapetalae</taxon>
        <taxon>rosids</taxon>
        <taxon>fabids</taxon>
        <taxon>Fabales</taxon>
        <taxon>Fabaceae</taxon>
        <taxon>Papilionoideae</taxon>
        <taxon>50 kb inversion clade</taxon>
        <taxon>dalbergioids sensu lato</taxon>
        <taxon>Dalbergieae</taxon>
        <taxon>Pterocarpus clade</taxon>
        <taxon>Arachis</taxon>
    </lineage>
</organism>
<dbReference type="GO" id="GO:0003677">
    <property type="term" value="F:DNA binding"/>
    <property type="evidence" value="ECO:0007669"/>
    <property type="project" value="UniProtKB-KW"/>
</dbReference>
<feature type="compositionally biased region" description="Low complexity" evidence="6">
    <location>
        <begin position="83"/>
        <end position="100"/>
    </location>
</feature>
<feature type="domain" description="TF-B3" evidence="7">
    <location>
        <begin position="519"/>
        <end position="621"/>
    </location>
</feature>
<keyword evidence="4" id="KW-0804">Transcription</keyword>
<evidence type="ECO:0000256" key="4">
    <source>
        <dbReference type="ARBA" id="ARBA00023163"/>
    </source>
</evidence>
<dbReference type="InterPro" id="IPR003340">
    <property type="entry name" value="B3_DNA-bd"/>
</dbReference>